<keyword evidence="2" id="KW-1185">Reference proteome</keyword>
<sequence length="420" mass="48106">MLTIRVPRHHSNLFNAITVRFYHHPTRCIRVSFKPENRTKNRKSKLLGLADTYGPVHNLFGEPEGNAFDVEFFDVDTARRFRKDVERRLSTVEAKFSRGVTARTPNESTTERIWRGRSRTLLFVPNEPEKLTPETIKATLCTMHKGFELANVLEKKTSFQITFYTMVDALAAWTICKNEKLLPGSLGLLPFNDPWDQPRPGISQMLESQLVRRSLVVSDLSLTEDIGTVLCVMTAGCLVESSRYDSENRTMTLTFISQQHMEDCYNSSRSRNRPSRINPDTISKAPFLDFNLPFHRQLAVALGMSSSIIVELPREVLEVGGTRDAVNRRAVVQTIRYDFARYGTLGYIDLHTDKRCAYVNFLDMSAAAEAYWHLHRALRTKSGPLVKYMGHSGNFHMFLPERKDLATYRVRNLQAHLITD</sequence>
<name>A0ABR3F6Y5_9AGAR</name>
<comment type="caution">
    <text evidence="1">The sequence shown here is derived from an EMBL/GenBank/DDBJ whole genome shotgun (WGS) entry which is preliminary data.</text>
</comment>
<dbReference type="InterPro" id="IPR035979">
    <property type="entry name" value="RBD_domain_sf"/>
</dbReference>
<dbReference type="InterPro" id="IPR012677">
    <property type="entry name" value="Nucleotide-bd_a/b_plait_sf"/>
</dbReference>
<evidence type="ECO:0008006" key="3">
    <source>
        <dbReference type="Google" id="ProtNLM"/>
    </source>
</evidence>
<organism evidence="1 2">
    <name type="scientific">Marasmius crinis-equi</name>
    <dbReference type="NCBI Taxonomy" id="585013"/>
    <lineage>
        <taxon>Eukaryota</taxon>
        <taxon>Fungi</taxon>
        <taxon>Dikarya</taxon>
        <taxon>Basidiomycota</taxon>
        <taxon>Agaricomycotina</taxon>
        <taxon>Agaricomycetes</taxon>
        <taxon>Agaricomycetidae</taxon>
        <taxon>Agaricales</taxon>
        <taxon>Marasmiineae</taxon>
        <taxon>Marasmiaceae</taxon>
        <taxon>Marasmius</taxon>
    </lineage>
</organism>
<reference evidence="1 2" key="1">
    <citation type="submission" date="2024-02" db="EMBL/GenBank/DDBJ databases">
        <title>A draft genome for the cacao thread blight pathogen Marasmius crinis-equi.</title>
        <authorList>
            <person name="Cohen S.P."/>
            <person name="Baruah I.K."/>
            <person name="Amoako-Attah I."/>
            <person name="Bukari Y."/>
            <person name="Meinhardt L.W."/>
            <person name="Bailey B.A."/>
        </authorList>
    </citation>
    <scope>NUCLEOTIDE SEQUENCE [LARGE SCALE GENOMIC DNA]</scope>
    <source>
        <strain evidence="1 2">GH-76</strain>
    </source>
</reference>
<evidence type="ECO:0000313" key="1">
    <source>
        <dbReference type="EMBL" id="KAL0570967.1"/>
    </source>
</evidence>
<evidence type="ECO:0000313" key="2">
    <source>
        <dbReference type="Proteomes" id="UP001465976"/>
    </source>
</evidence>
<dbReference type="EMBL" id="JBAHYK010000847">
    <property type="protein sequence ID" value="KAL0570967.1"/>
    <property type="molecule type" value="Genomic_DNA"/>
</dbReference>
<dbReference type="SUPFAM" id="SSF54928">
    <property type="entry name" value="RNA-binding domain, RBD"/>
    <property type="match status" value="1"/>
</dbReference>
<dbReference type="Gene3D" id="3.30.70.330">
    <property type="match status" value="1"/>
</dbReference>
<accession>A0ABR3F6Y5</accession>
<gene>
    <name evidence="1" type="ORF">V5O48_010996</name>
</gene>
<dbReference type="Proteomes" id="UP001465976">
    <property type="component" value="Unassembled WGS sequence"/>
</dbReference>
<proteinExistence type="predicted"/>
<protein>
    <recommendedName>
        <fullName evidence="3">RRM domain-containing protein</fullName>
    </recommendedName>
</protein>